<dbReference type="PANTHER" id="PTHR30136:SF8">
    <property type="entry name" value="TRANSCRIPTIONAL REGULATORY PROTEIN"/>
    <property type="match status" value="1"/>
</dbReference>
<gene>
    <name evidence="6" type="ORF">ACFFIO_00715</name>
</gene>
<dbReference type="InterPro" id="IPR014757">
    <property type="entry name" value="Tscrpt_reg_IclR_C"/>
</dbReference>
<dbReference type="InterPro" id="IPR050707">
    <property type="entry name" value="HTH_MetabolicPath_Reg"/>
</dbReference>
<evidence type="ECO:0000256" key="1">
    <source>
        <dbReference type="ARBA" id="ARBA00023015"/>
    </source>
</evidence>
<comment type="caution">
    <text evidence="6">The sequence shown here is derived from an EMBL/GenBank/DDBJ whole genome shotgun (WGS) entry which is preliminary data.</text>
</comment>
<dbReference type="Proteomes" id="UP001589766">
    <property type="component" value="Unassembled WGS sequence"/>
</dbReference>
<keyword evidence="2" id="KW-0238">DNA-binding</keyword>
<evidence type="ECO:0000256" key="3">
    <source>
        <dbReference type="ARBA" id="ARBA00023163"/>
    </source>
</evidence>
<evidence type="ECO:0000313" key="6">
    <source>
        <dbReference type="EMBL" id="MFC0247023.1"/>
    </source>
</evidence>
<dbReference type="SUPFAM" id="SSF46785">
    <property type="entry name" value="Winged helix' DNA-binding domain"/>
    <property type="match status" value="1"/>
</dbReference>
<dbReference type="SUPFAM" id="SSF55781">
    <property type="entry name" value="GAF domain-like"/>
    <property type="match status" value="1"/>
</dbReference>
<keyword evidence="3" id="KW-0804">Transcription</keyword>
<evidence type="ECO:0000259" key="5">
    <source>
        <dbReference type="PROSITE" id="PS51078"/>
    </source>
</evidence>
<dbReference type="Pfam" id="PF01614">
    <property type="entry name" value="IclR_C"/>
    <property type="match status" value="1"/>
</dbReference>
<dbReference type="InterPro" id="IPR005471">
    <property type="entry name" value="Tscrpt_reg_IclR_N"/>
</dbReference>
<dbReference type="PROSITE" id="PS51077">
    <property type="entry name" value="HTH_ICLR"/>
    <property type="match status" value="1"/>
</dbReference>
<feature type="domain" description="IclR-ED" evidence="5">
    <location>
        <begin position="65"/>
        <end position="246"/>
    </location>
</feature>
<evidence type="ECO:0000259" key="4">
    <source>
        <dbReference type="PROSITE" id="PS51077"/>
    </source>
</evidence>
<sequence>MKPDRFLRTFDVLDALADAAEGMRLTELSQAVNAPVSSMHNLLQTMLAAELITATEDLRYMVGPRAITVSIKVMNSLEIRTVGRRHLELLAKTLGNDVYLAVRVGNRIVYVERFRGSQPVSVNIRIGDSLALHATAAGKLYAAYDDDLRERAMGRVQMQLTPSTITDPAELSAELDRIRQQELSLSREEGAPGIFGLAVPVHDAEGGIMAAIHVSALSAGLDADREAELIKSTQQSAMNIESDLGVRYRAGAPLTATGHDARN</sequence>
<name>A0ABV6F0J1_9MICC</name>
<dbReference type="InterPro" id="IPR029016">
    <property type="entry name" value="GAF-like_dom_sf"/>
</dbReference>
<evidence type="ECO:0000313" key="7">
    <source>
        <dbReference type="Proteomes" id="UP001589766"/>
    </source>
</evidence>
<dbReference type="InterPro" id="IPR036388">
    <property type="entry name" value="WH-like_DNA-bd_sf"/>
</dbReference>
<organism evidence="6 7">
    <name type="scientific">Citricoccus parietis</name>
    <dbReference type="NCBI Taxonomy" id="592307"/>
    <lineage>
        <taxon>Bacteria</taxon>
        <taxon>Bacillati</taxon>
        <taxon>Actinomycetota</taxon>
        <taxon>Actinomycetes</taxon>
        <taxon>Micrococcales</taxon>
        <taxon>Micrococcaceae</taxon>
        <taxon>Citricoccus</taxon>
    </lineage>
</organism>
<proteinExistence type="predicted"/>
<dbReference type="Gene3D" id="1.10.10.10">
    <property type="entry name" value="Winged helix-like DNA-binding domain superfamily/Winged helix DNA-binding domain"/>
    <property type="match status" value="1"/>
</dbReference>
<dbReference type="Pfam" id="PF09339">
    <property type="entry name" value="HTH_IclR"/>
    <property type="match status" value="1"/>
</dbReference>
<dbReference type="Gene3D" id="3.30.450.40">
    <property type="match status" value="1"/>
</dbReference>
<dbReference type="RefSeq" id="WP_159554467.1">
    <property type="nucleotide sequence ID" value="NZ_JBHLWH010000003.1"/>
</dbReference>
<reference evidence="6 7" key="1">
    <citation type="submission" date="2024-09" db="EMBL/GenBank/DDBJ databases">
        <authorList>
            <person name="Sun Q."/>
            <person name="Mori K."/>
        </authorList>
    </citation>
    <scope>NUCLEOTIDE SEQUENCE [LARGE SCALE GENOMIC DNA]</scope>
    <source>
        <strain evidence="6 7">CCM 7609</strain>
    </source>
</reference>
<dbReference type="SMART" id="SM00346">
    <property type="entry name" value="HTH_ICLR"/>
    <property type="match status" value="1"/>
</dbReference>
<dbReference type="EMBL" id="JBHLWH010000003">
    <property type="protein sequence ID" value="MFC0247023.1"/>
    <property type="molecule type" value="Genomic_DNA"/>
</dbReference>
<accession>A0ABV6F0J1</accession>
<keyword evidence="7" id="KW-1185">Reference proteome</keyword>
<dbReference type="InterPro" id="IPR036390">
    <property type="entry name" value="WH_DNA-bd_sf"/>
</dbReference>
<protein>
    <submittedName>
        <fullName evidence="6">IclR family transcriptional regulator</fullName>
    </submittedName>
</protein>
<feature type="domain" description="HTH iclR-type" evidence="4">
    <location>
        <begin position="3"/>
        <end position="64"/>
    </location>
</feature>
<keyword evidence="1" id="KW-0805">Transcription regulation</keyword>
<evidence type="ECO:0000256" key="2">
    <source>
        <dbReference type="ARBA" id="ARBA00023125"/>
    </source>
</evidence>
<dbReference type="PANTHER" id="PTHR30136">
    <property type="entry name" value="HELIX-TURN-HELIX TRANSCRIPTIONAL REGULATOR, ICLR FAMILY"/>
    <property type="match status" value="1"/>
</dbReference>
<dbReference type="PROSITE" id="PS51078">
    <property type="entry name" value="ICLR_ED"/>
    <property type="match status" value="1"/>
</dbReference>